<evidence type="ECO:0000256" key="6">
    <source>
        <dbReference type="ARBA" id="ARBA00022692"/>
    </source>
</evidence>
<comment type="caution">
    <text evidence="13">The sequence shown here is derived from an EMBL/GenBank/DDBJ whole genome shotgun (WGS) entry which is preliminary data.</text>
</comment>
<keyword evidence="7 11" id="KW-0256">Endoplasmic reticulum</keyword>
<dbReference type="GO" id="GO:0031965">
    <property type="term" value="C:nuclear membrane"/>
    <property type="evidence" value="ECO:0007669"/>
    <property type="project" value="UniProtKB-SubCell"/>
</dbReference>
<proteinExistence type="inferred from homology"/>
<sequence length="226" mass="24775">MPGLLVLLTALASLPILSALRVYLLLPSRATKAQSRAGDSKCSLAVFLGSGGHTSEMKALLSSLDFERYQPRTYIYCHGDNMSLNAVAEIESQKGSLTHAKAYGLLPLPRARHVGQPVLTTSISVIKTLIVTIHHLLVVPLFTRPTEPFADLLIVNGPGTCVVLVVVAWIRRILGLSYTKIIYVESFARVKSLSMSGKLVRPFVDRFLVQWPQASDHKAECKGWLV</sequence>
<evidence type="ECO:0000256" key="7">
    <source>
        <dbReference type="ARBA" id="ARBA00022824"/>
    </source>
</evidence>
<gene>
    <name evidence="11" type="primary">ALG14</name>
    <name evidence="13" type="ORF">L202_00662</name>
</gene>
<dbReference type="PANTHER" id="PTHR12154:SF4">
    <property type="entry name" value="UDP-N-ACETYLGLUCOSAMINE TRANSFERASE SUBUNIT ALG14 HOMOLOG"/>
    <property type="match status" value="1"/>
</dbReference>
<dbReference type="STRING" id="1295533.A0A1E3IAK8"/>
<dbReference type="EMBL" id="AWGJ01000001">
    <property type="protein sequence ID" value="ODN84791.1"/>
    <property type="molecule type" value="Genomic_DNA"/>
</dbReference>
<evidence type="ECO:0000256" key="8">
    <source>
        <dbReference type="ARBA" id="ARBA00022989"/>
    </source>
</evidence>
<reference evidence="13 14" key="1">
    <citation type="submission" date="2016-06" db="EMBL/GenBank/DDBJ databases">
        <title>Evolution of pathogenesis and genome organization in the Tremellales.</title>
        <authorList>
            <person name="Cuomo C."/>
            <person name="Litvintseva A."/>
            <person name="Heitman J."/>
            <person name="Chen Y."/>
            <person name="Sun S."/>
            <person name="Springer D."/>
            <person name="Dromer F."/>
            <person name="Young S."/>
            <person name="Zeng Q."/>
            <person name="Chapman S."/>
            <person name="Gujja S."/>
            <person name="Saif S."/>
            <person name="Birren B."/>
        </authorList>
    </citation>
    <scope>NUCLEOTIDE SEQUENCE [LARGE SCALE GENOMIC DNA]</scope>
    <source>
        <strain evidence="13 14">CBS 6039</strain>
    </source>
</reference>
<dbReference type="Pfam" id="PF08660">
    <property type="entry name" value="Alg14"/>
    <property type="match status" value="1"/>
</dbReference>
<feature type="signal peptide" evidence="12">
    <location>
        <begin position="1"/>
        <end position="19"/>
    </location>
</feature>
<protein>
    <recommendedName>
        <fullName evidence="5 11">UDP-N-acetylglucosamine transferase subunit ALG14</fullName>
    </recommendedName>
    <alternativeName>
        <fullName evidence="10 11">Asparagine-linked glycosylation protein 14</fullName>
    </alternativeName>
</protein>
<evidence type="ECO:0000256" key="12">
    <source>
        <dbReference type="SAM" id="SignalP"/>
    </source>
</evidence>
<keyword evidence="6" id="KW-0812">Transmembrane</keyword>
<organism evidence="13 14">
    <name type="scientific">Cryptococcus amylolentus CBS 6039</name>
    <dbReference type="NCBI Taxonomy" id="1295533"/>
    <lineage>
        <taxon>Eukaryota</taxon>
        <taxon>Fungi</taxon>
        <taxon>Dikarya</taxon>
        <taxon>Basidiomycota</taxon>
        <taxon>Agaricomycotina</taxon>
        <taxon>Tremellomycetes</taxon>
        <taxon>Tremellales</taxon>
        <taxon>Cryptococcaceae</taxon>
        <taxon>Cryptococcus</taxon>
    </lineage>
</organism>
<evidence type="ECO:0000313" key="13">
    <source>
        <dbReference type="EMBL" id="ODN84791.1"/>
    </source>
</evidence>
<dbReference type="InterPro" id="IPR013969">
    <property type="entry name" value="Oligosacch_biosynth_Alg14"/>
</dbReference>
<dbReference type="Gene3D" id="3.40.50.2000">
    <property type="entry name" value="Glycogen Phosphorylase B"/>
    <property type="match status" value="1"/>
</dbReference>
<evidence type="ECO:0000256" key="1">
    <source>
        <dbReference type="ARBA" id="ARBA00004389"/>
    </source>
</evidence>
<dbReference type="PANTHER" id="PTHR12154">
    <property type="entry name" value="GLYCOSYL TRANSFERASE-RELATED"/>
    <property type="match status" value="1"/>
</dbReference>
<evidence type="ECO:0000256" key="3">
    <source>
        <dbReference type="ARBA" id="ARBA00009731"/>
    </source>
</evidence>
<evidence type="ECO:0000256" key="9">
    <source>
        <dbReference type="ARBA" id="ARBA00023136"/>
    </source>
</evidence>
<comment type="subunit">
    <text evidence="4 11">Heterodimer with ALG13 to form a functional enzyme.</text>
</comment>
<dbReference type="GO" id="GO:0004577">
    <property type="term" value="F:N-acetylglucosaminyldiphosphodolichol N-acetylglucosaminyltransferase activity"/>
    <property type="evidence" value="ECO:0007669"/>
    <property type="project" value="TreeGrafter"/>
</dbReference>
<comment type="subcellular location">
    <subcellularLocation>
        <location evidence="1 11">Endoplasmic reticulum membrane</location>
        <topology evidence="1 11">Single-pass membrane protein</topology>
    </subcellularLocation>
    <subcellularLocation>
        <location evidence="2">Nucleus membrane</location>
        <topology evidence="2">Single-pass membrane protein</topology>
    </subcellularLocation>
</comment>
<accession>A0A1E3IAK8</accession>
<dbReference type="GeneID" id="30151971"/>
<comment type="function">
    <text evidence="11">Involved in protein N-glycosylation. Essential for the second step of the dolichol-linked oligosaccharide pathway. Anchors the catalytic subunit ALG13 to the ER.</text>
</comment>
<keyword evidence="12" id="KW-0732">Signal</keyword>
<dbReference type="AlphaFoldDB" id="A0A1E3IAK8"/>
<dbReference type="GO" id="GO:0043541">
    <property type="term" value="C:UDP-N-acetylglucosamine transferase complex"/>
    <property type="evidence" value="ECO:0007669"/>
    <property type="project" value="TreeGrafter"/>
</dbReference>
<keyword evidence="8" id="KW-1133">Transmembrane helix</keyword>
<keyword evidence="14" id="KW-1185">Reference proteome</keyword>
<name>A0A1E3IAK8_9TREE</name>
<dbReference type="GO" id="GO:0006488">
    <property type="term" value="P:dolichol-linked oligosaccharide biosynthetic process"/>
    <property type="evidence" value="ECO:0007669"/>
    <property type="project" value="InterPro"/>
</dbReference>
<evidence type="ECO:0000313" key="14">
    <source>
        <dbReference type="Proteomes" id="UP000094065"/>
    </source>
</evidence>
<evidence type="ECO:0000256" key="2">
    <source>
        <dbReference type="ARBA" id="ARBA00004590"/>
    </source>
</evidence>
<comment type="similarity">
    <text evidence="3 11">Belongs to the ALG14 family.</text>
</comment>
<feature type="chain" id="PRO_5009129678" description="UDP-N-acetylglucosamine transferase subunit ALG14" evidence="12">
    <location>
        <begin position="20"/>
        <end position="226"/>
    </location>
</feature>
<evidence type="ECO:0000256" key="4">
    <source>
        <dbReference type="ARBA" id="ARBA00011335"/>
    </source>
</evidence>
<evidence type="ECO:0000256" key="10">
    <source>
        <dbReference type="ARBA" id="ARBA00032062"/>
    </source>
</evidence>
<evidence type="ECO:0000256" key="11">
    <source>
        <dbReference type="RuleBase" id="RU362127"/>
    </source>
</evidence>
<keyword evidence="9" id="KW-0472">Membrane</keyword>
<dbReference type="OrthoDB" id="17098at2759"/>
<dbReference type="RefSeq" id="XP_018998594.1">
    <property type="nucleotide sequence ID" value="XM_019133889.1"/>
</dbReference>
<dbReference type="Proteomes" id="UP000094065">
    <property type="component" value="Unassembled WGS sequence"/>
</dbReference>
<evidence type="ECO:0000256" key="5">
    <source>
        <dbReference type="ARBA" id="ARBA00017467"/>
    </source>
</evidence>